<dbReference type="Proteomes" id="UP000225448">
    <property type="component" value="Segment"/>
</dbReference>
<dbReference type="EMBL" id="MF042360">
    <property type="protein sequence ID" value="ARV77047.1"/>
    <property type="molecule type" value="Genomic_DNA"/>
</dbReference>
<gene>
    <name evidence="1" type="ORF">PHABIO_416</name>
</gene>
<keyword evidence="2" id="KW-1185">Reference proteome</keyword>
<proteinExistence type="predicted"/>
<evidence type="ECO:0000313" key="1">
    <source>
        <dbReference type="EMBL" id="ARV77047.1"/>
    </source>
</evidence>
<accession>A0A1Y0T2G0</accession>
<evidence type="ECO:0000313" key="2">
    <source>
        <dbReference type="Proteomes" id="UP000225448"/>
    </source>
</evidence>
<organism evidence="1 2">
    <name type="scientific">Pseudomonas phage Phabio</name>
    <dbReference type="NCBI Taxonomy" id="2006668"/>
    <lineage>
        <taxon>Viruses</taxon>
        <taxon>Duplodnaviria</taxon>
        <taxon>Heunggongvirae</taxon>
        <taxon>Uroviricota</taxon>
        <taxon>Caudoviricetes</taxon>
        <taxon>Chimalliviridae</taxon>
        <taxon>Phabiovirus</taxon>
        <taxon>Phabiovirus phabio</taxon>
    </lineage>
</organism>
<name>A0A1Y0T2G0_9CAUD</name>
<protein>
    <submittedName>
        <fullName evidence="1">Uncharacterized protein</fullName>
    </submittedName>
</protein>
<reference evidence="1 2" key="1">
    <citation type="submission" date="2017-05" db="EMBL/GenBank/DDBJ databases">
        <authorList>
            <person name="Song R."/>
            <person name="Chenine A.L."/>
            <person name="Ruprecht R.M."/>
        </authorList>
    </citation>
    <scope>NUCLEOTIDE SEQUENCE [LARGE SCALE GENOMIC DNA]</scope>
</reference>
<sequence length="75" mass="8936">MSIKKYFDVDRQQNWYILTVKRTKNKKDEDVDTIMQVQHLGKLGIGVIAMMLDYEVWERCLDSGDYDLYFKVTPV</sequence>